<feature type="non-terminal residue" evidence="4">
    <location>
        <position position="91"/>
    </location>
</feature>
<sequence length="91" mass="10320">MTTDISSAKLSSAKLKEMDRKTLLHPFTDYQQYAKTGGRVVTRAEHIYITDSDNKQLLDGMSGLWCCSLGYSQPTINKAIQEQLARLPYYN</sequence>
<dbReference type="Proteomes" id="UP000754644">
    <property type="component" value="Unassembled WGS sequence"/>
</dbReference>
<dbReference type="AlphaFoldDB" id="A0A972VUE1"/>
<dbReference type="SUPFAM" id="SSF53383">
    <property type="entry name" value="PLP-dependent transferases"/>
    <property type="match status" value="1"/>
</dbReference>
<dbReference type="InterPro" id="IPR015422">
    <property type="entry name" value="PyrdxlP-dep_Trfase_small"/>
</dbReference>
<gene>
    <name evidence="4" type="ORF">HQ497_03600</name>
</gene>
<accession>A0A972VUE1</accession>
<dbReference type="InterPro" id="IPR015424">
    <property type="entry name" value="PyrdxlP-dep_Trfase"/>
</dbReference>
<dbReference type="PANTHER" id="PTHR42684">
    <property type="entry name" value="ADENOSYLMETHIONINE-8-AMINO-7-OXONONANOATE AMINOTRANSFERASE"/>
    <property type="match status" value="1"/>
</dbReference>
<evidence type="ECO:0000256" key="2">
    <source>
        <dbReference type="ARBA" id="ARBA00022679"/>
    </source>
</evidence>
<evidence type="ECO:0000313" key="4">
    <source>
        <dbReference type="EMBL" id="NQV64430.1"/>
    </source>
</evidence>
<dbReference type="Pfam" id="PF00202">
    <property type="entry name" value="Aminotran_3"/>
    <property type="match status" value="1"/>
</dbReference>
<dbReference type="PANTHER" id="PTHR42684:SF3">
    <property type="entry name" value="ADENOSYLMETHIONINE-8-AMINO-7-OXONONANOATE AMINOTRANSFERASE"/>
    <property type="match status" value="1"/>
</dbReference>
<dbReference type="Gene3D" id="3.90.1150.10">
    <property type="entry name" value="Aspartate Aminotransferase, domain 1"/>
    <property type="match status" value="1"/>
</dbReference>
<dbReference type="GO" id="GO:0009102">
    <property type="term" value="P:biotin biosynthetic process"/>
    <property type="evidence" value="ECO:0007669"/>
    <property type="project" value="TreeGrafter"/>
</dbReference>
<comment type="caution">
    <text evidence="4">The sequence shown here is derived from an EMBL/GenBank/DDBJ whole genome shotgun (WGS) entry which is preliminary data.</text>
</comment>
<protein>
    <submittedName>
        <fullName evidence="4">Aminotransferase class III-fold pyridoxal phosphate-dependent enzyme</fullName>
    </submittedName>
</protein>
<keyword evidence="1 4" id="KW-0032">Aminotransferase</keyword>
<dbReference type="GO" id="GO:0030170">
    <property type="term" value="F:pyridoxal phosphate binding"/>
    <property type="evidence" value="ECO:0007669"/>
    <property type="project" value="InterPro"/>
</dbReference>
<organism evidence="4 5">
    <name type="scientific">SAR86 cluster bacterium</name>
    <dbReference type="NCBI Taxonomy" id="2030880"/>
    <lineage>
        <taxon>Bacteria</taxon>
        <taxon>Pseudomonadati</taxon>
        <taxon>Pseudomonadota</taxon>
        <taxon>Gammaproteobacteria</taxon>
        <taxon>SAR86 cluster</taxon>
    </lineage>
</organism>
<dbReference type="InterPro" id="IPR005814">
    <property type="entry name" value="Aminotrans_3"/>
</dbReference>
<dbReference type="GO" id="GO:0004015">
    <property type="term" value="F:adenosylmethionine-8-amino-7-oxononanoate transaminase activity"/>
    <property type="evidence" value="ECO:0007669"/>
    <property type="project" value="TreeGrafter"/>
</dbReference>
<dbReference type="EMBL" id="JABMOJ010000128">
    <property type="protein sequence ID" value="NQV64430.1"/>
    <property type="molecule type" value="Genomic_DNA"/>
</dbReference>
<reference evidence="4" key="1">
    <citation type="submission" date="2020-05" db="EMBL/GenBank/DDBJ databases">
        <title>Sulfur intermediates as new biogeochemical hubs in an aquatic model microbial ecosystem.</title>
        <authorList>
            <person name="Vigneron A."/>
        </authorList>
    </citation>
    <scope>NUCLEOTIDE SEQUENCE</scope>
    <source>
        <strain evidence="4">Bin.250</strain>
    </source>
</reference>
<keyword evidence="3" id="KW-0663">Pyridoxal phosphate</keyword>
<evidence type="ECO:0000313" key="5">
    <source>
        <dbReference type="Proteomes" id="UP000754644"/>
    </source>
</evidence>
<proteinExistence type="predicted"/>
<dbReference type="Gene3D" id="3.40.640.10">
    <property type="entry name" value="Type I PLP-dependent aspartate aminotransferase-like (Major domain)"/>
    <property type="match status" value="1"/>
</dbReference>
<dbReference type="InterPro" id="IPR015421">
    <property type="entry name" value="PyrdxlP-dep_Trfase_major"/>
</dbReference>
<evidence type="ECO:0000256" key="1">
    <source>
        <dbReference type="ARBA" id="ARBA00022576"/>
    </source>
</evidence>
<keyword evidence="2" id="KW-0808">Transferase</keyword>
<name>A0A972VUE1_9GAMM</name>
<evidence type="ECO:0000256" key="3">
    <source>
        <dbReference type="ARBA" id="ARBA00022898"/>
    </source>
</evidence>